<sequence>IQQETDNMTTWLAVFFPSVALSKRLVVVVPNEVSVASRRPLSSEDEAWKIFLENPLTAATKAMMSINGDEDSAAALGVLYDYYRVPREKRHTPSAVKPTEPSANGSSNCGKLDTLDQQFQAMVSMPVNLSLNNSTTTEHQQGFKYGAENFAGDSRGDGKGGGNAPLALVKTEGQTSMSRSFSGGACQQEPGEQIRRLYEQSSYDLSLTGYLRDEQRSSPDSTYEEPMSHKSSSSAVDEFHHSLPAFLYNLEATMSLRPRQGEGPMAYLNRGQFYALTLSAAGFRSSLRHPRGKVGSVIMVVFGEDKGRDEQLKNWKYWHSRQHTAKQRVLDIADYKESFNTIGNVEEIAYNAVSFTWDVSEEAKVFISVNCLSTDFSSQKGVKGMPLIIQIDTYSYNNSCSSRPIHRAFTQIKAFCDKGAERKLRDEEKKQLRKSMKGKNGRSGPTALIKRAAFKSVVDLDSQPVLFIPDIHFGNLQRAGQVFAFNTEEADRSGSVPHVLMKRVSCVGQEDLCSSPLKKPKAEPERKVLLYVRKECDEVFDALMLRSPTLKALMEAISEKYAVPVDKIAKVYQKSKKGLLVNMDDNIIQHYSNEDTFILAIESSADCLRVTLSEI</sequence>
<dbReference type="GO" id="GO:0007420">
    <property type="term" value="P:brain development"/>
    <property type="evidence" value="ECO:0007669"/>
    <property type="project" value="TreeGrafter"/>
</dbReference>
<dbReference type="Proteomes" id="UP000261340">
    <property type="component" value="Unplaced"/>
</dbReference>
<feature type="domain" description="Grh/CP2 DB" evidence="8">
    <location>
        <begin position="242"/>
        <end position="474"/>
    </location>
</feature>
<keyword evidence="5 6" id="KW-0539">Nucleus</keyword>
<dbReference type="InterPro" id="IPR057520">
    <property type="entry name" value="GRHL1/CP2_C"/>
</dbReference>
<organism evidence="9 10">
    <name type="scientific">Amphilophus citrinellus</name>
    <name type="common">Midas cichlid</name>
    <name type="synonym">Cichlasoma citrinellum</name>
    <dbReference type="NCBI Taxonomy" id="61819"/>
    <lineage>
        <taxon>Eukaryota</taxon>
        <taxon>Metazoa</taxon>
        <taxon>Chordata</taxon>
        <taxon>Craniata</taxon>
        <taxon>Vertebrata</taxon>
        <taxon>Euteleostomi</taxon>
        <taxon>Actinopterygii</taxon>
        <taxon>Neopterygii</taxon>
        <taxon>Teleostei</taxon>
        <taxon>Neoteleostei</taxon>
        <taxon>Acanthomorphata</taxon>
        <taxon>Ovalentaria</taxon>
        <taxon>Cichlomorphae</taxon>
        <taxon>Cichliformes</taxon>
        <taxon>Cichlidae</taxon>
        <taxon>New World cichlids</taxon>
        <taxon>Cichlasomatinae</taxon>
        <taxon>Heroini</taxon>
        <taxon>Amphilophus</taxon>
    </lineage>
</organism>
<evidence type="ECO:0000313" key="9">
    <source>
        <dbReference type="Ensembl" id="ENSACIP00000006046.1"/>
    </source>
</evidence>
<dbReference type="InterPro" id="IPR007604">
    <property type="entry name" value="CP2"/>
</dbReference>
<evidence type="ECO:0000256" key="4">
    <source>
        <dbReference type="ARBA" id="ARBA00023163"/>
    </source>
</evidence>
<dbReference type="PROSITE" id="PS51968">
    <property type="entry name" value="GRH_CP2_DB"/>
    <property type="match status" value="1"/>
</dbReference>
<dbReference type="PANTHER" id="PTHR11037">
    <property type="entry name" value="TRANSCRIPTION FACTOR CP2"/>
    <property type="match status" value="1"/>
</dbReference>
<evidence type="ECO:0000256" key="1">
    <source>
        <dbReference type="ARBA" id="ARBA00004123"/>
    </source>
</evidence>
<keyword evidence="2" id="KW-0805">Transcription regulation</keyword>
<dbReference type="GO" id="GO:0001228">
    <property type="term" value="F:DNA-binding transcription activator activity, RNA polymerase II-specific"/>
    <property type="evidence" value="ECO:0007669"/>
    <property type="project" value="TreeGrafter"/>
</dbReference>
<dbReference type="GO" id="GO:0000978">
    <property type="term" value="F:RNA polymerase II cis-regulatory region sequence-specific DNA binding"/>
    <property type="evidence" value="ECO:0007669"/>
    <property type="project" value="TreeGrafter"/>
</dbReference>
<dbReference type="GO" id="GO:0021915">
    <property type="term" value="P:neural tube development"/>
    <property type="evidence" value="ECO:0007669"/>
    <property type="project" value="TreeGrafter"/>
</dbReference>
<evidence type="ECO:0000313" key="10">
    <source>
        <dbReference type="Proteomes" id="UP000261340"/>
    </source>
</evidence>
<evidence type="ECO:0000256" key="6">
    <source>
        <dbReference type="PROSITE-ProRule" id="PRU01313"/>
    </source>
</evidence>
<dbReference type="Pfam" id="PF04516">
    <property type="entry name" value="CP2"/>
    <property type="match status" value="1"/>
</dbReference>
<dbReference type="STRING" id="61819.ENSACIP00000006046"/>
<dbReference type="PANTHER" id="PTHR11037:SF17">
    <property type="entry name" value="GRAINYHEAD-LIKE PROTEIN 2 HOMOLOG"/>
    <property type="match status" value="1"/>
</dbReference>
<dbReference type="InterPro" id="IPR040167">
    <property type="entry name" value="TF_CP2-like"/>
</dbReference>
<keyword evidence="4" id="KW-0804">Transcription</keyword>
<accession>A0A3Q0R6N2</accession>
<name>A0A3Q0R6N2_AMPCI</name>
<evidence type="ECO:0000256" key="2">
    <source>
        <dbReference type="ARBA" id="ARBA00023015"/>
    </source>
</evidence>
<dbReference type="GeneTree" id="ENSGT00940000155788"/>
<protein>
    <submittedName>
        <fullName evidence="9">Grainyhead-like transcription factor 2a</fullName>
    </submittedName>
</protein>
<dbReference type="OMA" id="YSYNSCN"/>
<evidence type="ECO:0000256" key="3">
    <source>
        <dbReference type="ARBA" id="ARBA00023125"/>
    </source>
</evidence>
<dbReference type="GO" id="GO:0005634">
    <property type="term" value="C:nucleus"/>
    <property type="evidence" value="ECO:0007669"/>
    <property type="project" value="UniProtKB-SubCell"/>
</dbReference>
<feature type="region of interest" description="Disordered" evidence="7">
    <location>
        <begin position="90"/>
        <end position="109"/>
    </location>
</feature>
<dbReference type="Pfam" id="PF25416">
    <property type="entry name" value="GRHL1_C"/>
    <property type="match status" value="1"/>
</dbReference>
<reference evidence="9" key="2">
    <citation type="submission" date="2025-09" db="UniProtKB">
        <authorList>
            <consortium name="Ensembl"/>
        </authorList>
    </citation>
    <scope>IDENTIFICATION</scope>
</reference>
<dbReference type="Ensembl" id="ENSACIT00000006228.1">
    <property type="protein sequence ID" value="ENSACIP00000006046.1"/>
    <property type="gene ID" value="ENSACIG00000004735.1"/>
</dbReference>
<evidence type="ECO:0000259" key="8">
    <source>
        <dbReference type="PROSITE" id="PS51968"/>
    </source>
</evidence>
<evidence type="ECO:0000256" key="5">
    <source>
        <dbReference type="ARBA" id="ARBA00023242"/>
    </source>
</evidence>
<keyword evidence="3 6" id="KW-0238">DNA-binding</keyword>
<keyword evidence="10" id="KW-1185">Reference proteome</keyword>
<feature type="region of interest" description="Disordered" evidence="7">
    <location>
        <begin position="208"/>
        <end position="234"/>
    </location>
</feature>
<dbReference type="AlphaFoldDB" id="A0A3Q0R6N2"/>
<comment type="subcellular location">
    <subcellularLocation>
        <location evidence="1 6">Nucleus</location>
    </subcellularLocation>
</comment>
<evidence type="ECO:0000256" key="7">
    <source>
        <dbReference type="SAM" id="MobiDB-lite"/>
    </source>
</evidence>
<proteinExistence type="predicted"/>
<reference evidence="9" key="1">
    <citation type="submission" date="2025-08" db="UniProtKB">
        <authorList>
            <consortium name="Ensembl"/>
        </authorList>
    </citation>
    <scope>IDENTIFICATION</scope>
</reference>